<organism evidence="1">
    <name type="scientific">Xanthobacter autotrophicus</name>
    <dbReference type="NCBI Taxonomy" id="280"/>
    <lineage>
        <taxon>Bacteria</taxon>
        <taxon>Pseudomonadati</taxon>
        <taxon>Pseudomonadota</taxon>
        <taxon>Alphaproteobacteria</taxon>
        <taxon>Hyphomicrobiales</taxon>
        <taxon>Xanthobacteraceae</taxon>
        <taxon>Xanthobacter</taxon>
    </lineage>
</organism>
<protein>
    <submittedName>
        <fullName evidence="1">3-oxoacyl-ACP reductase</fullName>
    </submittedName>
</protein>
<evidence type="ECO:0000313" key="1">
    <source>
        <dbReference type="EMBL" id="ANC67859.1"/>
    </source>
</evidence>
<accession>A0A168S4J9</accession>
<proteinExistence type="predicted"/>
<dbReference type="EMBL" id="KU922119">
    <property type="protein sequence ID" value="ANC67859.1"/>
    <property type="molecule type" value="Genomic_DNA"/>
</dbReference>
<dbReference type="AlphaFoldDB" id="A0A168S4J9"/>
<name>A0A168S4J9_XANAU</name>
<sequence>MSHQSRNSALDLGRHGGDGVIADQSRANVAAAVAQIEALGRKATALNLDTG</sequence>
<reference evidence="1" key="1">
    <citation type="submission" date="2016-03" db="EMBL/GenBank/DDBJ databases">
        <authorList>
            <person name="Ploux O."/>
        </authorList>
    </citation>
    <scope>NUCLEOTIDE SEQUENCE</scope>
    <source>
        <strain evidence="1">EL4</strain>
    </source>
</reference>
<gene>
    <name evidence="1" type="primary">fabG1</name>
</gene>